<dbReference type="InterPro" id="IPR014710">
    <property type="entry name" value="RmlC-like_jellyroll"/>
</dbReference>
<keyword evidence="11" id="KW-1185">Reference proteome</keyword>
<organism evidence="10 11">
    <name type="scientific">Pseudoclavibacter terrae</name>
    <dbReference type="NCBI Taxonomy" id="1530195"/>
    <lineage>
        <taxon>Bacteria</taxon>
        <taxon>Bacillati</taxon>
        <taxon>Actinomycetota</taxon>
        <taxon>Actinomycetes</taxon>
        <taxon>Micrococcales</taxon>
        <taxon>Microbacteriaceae</taxon>
        <taxon>Pseudoclavibacter</taxon>
    </lineage>
</organism>
<evidence type="ECO:0000256" key="7">
    <source>
        <dbReference type="PIRSR" id="PIRSR001480-1"/>
    </source>
</evidence>
<evidence type="ECO:0000313" key="10">
    <source>
        <dbReference type="EMBL" id="KAB1637007.1"/>
    </source>
</evidence>
<dbReference type="PROSITE" id="PS51257">
    <property type="entry name" value="PROKAR_LIPOPROTEIN"/>
    <property type="match status" value="1"/>
</dbReference>
<evidence type="ECO:0000313" key="11">
    <source>
        <dbReference type="Proteomes" id="UP000490386"/>
    </source>
</evidence>
<keyword evidence="6 10" id="KW-0413">Isomerase</keyword>
<gene>
    <name evidence="10" type="primary">manA</name>
    <name evidence="10" type="ORF">F8O03_11900</name>
</gene>
<proteinExistence type="inferred from homology"/>
<reference evidence="10 11" key="1">
    <citation type="submission" date="2019-09" db="EMBL/GenBank/DDBJ databases">
        <title>Phylogeny of genus Pseudoclavibacter and closely related genus.</title>
        <authorList>
            <person name="Li Y."/>
        </authorList>
    </citation>
    <scope>NUCLEOTIDE SEQUENCE [LARGE SCALE GENOMIC DNA]</scope>
    <source>
        <strain evidence="10 11">THG-MD12</strain>
    </source>
</reference>
<dbReference type="GO" id="GO:0009298">
    <property type="term" value="P:GDP-mannose biosynthetic process"/>
    <property type="evidence" value="ECO:0007669"/>
    <property type="project" value="InterPro"/>
</dbReference>
<keyword evidence="4 8" id="KW-0479">Metal-binding</keyword>
<dbReference type="PRINTS" id="PR00714">
    <property type="entry name" value="MAN6PISMRASE"/>
</dbReference>
<feature type="binding site" evidence="8">
    <location>
        <position position="149"/>
    </location>
    <ligand>
        <name>Zn(2+)</name>
        <dbReference type="ChEBI" id="CHEBI:29105"/>
    </ligand>
</feature>
<evidence type="ECO:0000256" key="3">
    <source>
        <dbReference type="ARBA" id="ARBA00011956"/>
    </source>
</evidence>
<dbReference type="GO" id="GO:0008270">
    <property type="term" value="F:zinc ion binding"/>
    <property type="evidence" value="ECO:0007669"/>
    <property type="project" value="InterPro"/>
</dbReference>
<sequence>MFLPLKNAPRDYAWGAPGSISQLLGTTGACTLDDADWDGVPQAELWLGAHPGAPSRIVDPELAGGARTLDAWIAQEPVATLGRYAMGLREGDGPGLPYLLKVLSAAAPLSLQVHPTLADARRGFDRENAAGIPLSAPERNYKDPLHKPEMLLALSETMDALAGFRDFGEVAAVVGDFAKRADADEEQPGAGRAALADFSARVRALATGEDLRGLVTWLLEGGEAVDELVAAVSRVALAGDDAGDQAERFARERGIIATLARMYPGDPGIALALLLNHITIRRGEAIFLPAGNMHAYVRGLGIEIMAASDNVLRGGLTPKHIDIPELLARLDFAPVPPPYIAATRIQDGVEEYRPEIPDFRLVRVVPSPADTVKTIHLDGPTMLLCLEGEARLEGAKTTASISAGESVFVTPDELPVRVIGSVDLFAAGPGLDRRDTVPMRHAD</sequence>
<dbReference type="CDD" id="cd07011">
    <property type="entry name" value="cupin_PMI_type_I_N"/>
    <property type="match status" value="1"/>
</dbReference>
<dbReference type="OrthoDB" id="9792649at2"/>
<comment type="catalytic activity">
    <reaction evidence="1">
        <text>D-mannose 6-phosphate = D-fructose 6-phosphate</text>
        <dbReference type="Rhea" id="RHEA:12356"/>
        <dbReference type="ChEBI" id="CHEBI:58735"/>
        <dbReference type="ChEBI" id="CHEBI:61527"/>
        <dbReference type="EC" id="5.3.1.8"/>
    </reaction>
</comment>
<accession>A0A7J5AZI1</accession>
<evidence type="ECO:0000259" key="9">
    <source>
        <dbReference type="Pfam" id="PF20511"/>
    </source>
</evidence>
<evidence type="ECO:0000256" key="1">
    <source>
        <dbReference type="ARBA" id="ARBA00000757"/>
    </source>
</evidence>
<dbReference type="Pfam" id="PF20511">
    <property type="entry name" value="PMI_typeI_cat"/>
    <property type="match status" value="1"/>
</dbReference>
<comment type="caution">
    <text evidence="10">The sequence shown here is derived from an EMBL/GenBank/DDBJ whole genome shotgun (WGS) entry which is preliminary data.</text>
</comment>
<comment type="similarity">
    <text evidence="2">Belongs to the mannose-6-phosphate isomerase type 1 family.</text>
</comment>
<dbReference type="GO" id="GO:0005829">
    <property type="term" value="C:cytosol"/>
    <property type="evidence" value="ECO:0007669"/>
    <property type="project" value="TreeGrafter"/>
</dbReference>
<dbReference type="EMBL" id="WBJX01000004">
    <property type="protein sequence ID" value="KAB1637007.1"/>
    <property type="molecule type" value="Genomic_DNA"/>
</dbReference>
<evidence type="ECO:0000256" key="4">
    <source>
        <dbReference type="ARBA" id="ARBA00022723"/>
    </source>
</evidence>
<evidence type="ECO:0000256" key="6">
    <source>
        <dbReference type="ARBA" id="ARBA00023235"/>
    </source>
</evidence>
<dbReference type="GO" id="GO:0005975">
    <property type="term" value="P:carbohydrate metabolic process"/>
    <property type="evidence" value="ECO:0007669"/>
    <property type="project" value="InterPro"/>
</dbReference>
<protein>
    <recommendedName>
        <fullName evidence="3">mannose-6-phosphate isomerase</fullName>
        <ecNumber evidence="3">5.3.1.8</ecNumber>
    </recommendedName>
</protein>
<dbReference type="AlphaFoldDB" id="A0A7J5AZI1"/>
<dbReference type="InterPro" id="IPR011051">
    <property type="entry name" value="RmlC_Cupin_sf"/>
</dbReference>
<keyword evidence="5 8" id="KW-0862">Zinc</keyword>
<dbReference type="InterPro" id="IPR046457">
    <property type="entry name" value="PMI_typeI_cat"/>
</dbReference>
<dbReference type="GO" id="GO:0004476">
    <property type="term" value="F:mannose-6-phosphate isomerase activity"/>
    <property type="evidence" value="ECO:0007669"/>
    <property type="project" value="UniProtKB-EC"/>
</dbReference>
<dbReference type="PANTHER" id="PTHR10309">
    <property type="entry name" value="MANNOSE-6-PHOSPHATE ISOMERASE"/>
    <property type="match status" value="1"/>
</dbReference>
<dbReference type="PIRSF" id="PIRSF001480">
    <property type="entry name" value="Mannose-6-phosphate_isomerase"/>
    <property type="match status" value="1"/>
</dbReference>
<dbReference type="Gene3D" id="1.10.441.10">
    <property type="entry name" value="Phosphomannose Isomerase, domain 2"/>
    <property type="match status" value="1"/>
</dbReference>
<feature type="binding site" evidence="8">
    <location>
        <position position="114"/>
    </location>
    <ligand>
        <name>Zn(2+)</name>
        <dbReference type="ChEBI" id="CHEBI:29105"/>
    </ligand>
</feature>
<dbReference type="InterPro" id="IPR001250">
    <property type="entry name" value="Man6P_Isoase-1"/>
</dbReference>
<dbReference type="Gene3D" id="2.60.120.10">
    <property type="entry name" value="Jelly Rolls"/>
    <property type="match status" value="2"/>
</dbReference>
<name>A0A7J5AZI1_9MICO</name>
<comment type="cofactor">
    <cofactor evidence="8">
        <name>Zn(2+)</name>
        <dbReference type="ChEBI" id="CHEBI:29105"/>
    </cofactor>
    <text evidence="8">Binds 1 zinc ion per subunit.</text>
</comment>
<dbReference type="RefSeq" id="WP_151424060.1">
    <property type="nucleotide sequence ID" value="NZ_WBJX01000004.1"/>
</dbReference>
<dbReference type="EC" id="5.3.1.8" evidence="3"/>
<feature type="active site" evidence="7">
    <location>
        <position position="313"/>
    </location>
</feature>
<dbReference type="SUPFAM" id="SSF51182">
    <property type="entry name" value="RmlC-like cupins"/>
    <property type="match status" value="1"/>
</dbReference>
<evidence type="ECO:0000256" key="2">
    <source>
        <dbReference type="ARBA" id="ARBA00010772"/>
    </source>
</evidence>
<feature type="domain" description="Phosphomannose isomerase type I catalytic" evidence="9">
    <location>
        <begin position="3"/>
        <end position="166"/>
    </location>
</feature>
<dbReference type="NCBIfam" id="TIGR00218">
    <property type="entry name" value="manA"/>
    <property type="match status" value="1"/>
</dbReference>
<evidence type="ECO:0000256" key="5">
    <source>
        <dbReference type="ARBA" id="ARBA00022833"/>
    </source>
</evidence>
<dbReference type="InterPro" id="IPR016305">
    <property type="entry name" value="Mannose-6-P_Isomerase"/>
</dbReference>
<feature type="binding site" evidence="8">
    <location>
        <position position="294"/>
    </location>
    <ligand>
        <name>Zn(2+)</name>
        <dbReference type="ChEBI" id="CHEBI:29105"/>
    </ligand>
</feature>
<evidence type="ECO:0000256" key="8">
    <source>
        <dbReference type="PIRSR" id="PIRSR001480-2"/>
    </source>
</evidence>
<feature type="binding site" evidence="8">
    <location>
        <position position="112"/>
    </location>
    <ligand>
        <name>Zn(2+)</name>
        <dbReference type="ChEBI" id="CHEBI:29105"/>
    </ligand>
</feature>
<dbReference type="PANTHER" id="PTHR10309:SF0">
    <property type="entry name" value="MANNOSE-6-PHOSPHATE ISOMERASE"/>
    <property type="match status" value="1"/>
</dbReference>
<dbReference type="Proteomes" id="UP000490386">
    <property type="component" value="Unassembled WGS sequence"/>
</dbReference>